<proteinExistence type="predicted"/>
<dbReference type="Proteomes" id="UP000236291">
    <property type="component" value="Unassembled WGS sequence"/>
</dbReference>
<dbReference type="AlphaFoldDB" id="A0A2K3KF18"/>
<evidence type="ECO:0000313" key="3">
    <source>
        <dbReference type="Proteomes" id="UP000236291"/>
    </source>
</evidence>
<gene>
    <name evidence="2" type="ORF">L195_g062316</name>
</gene>
<reference evidence="2 3" key="1">
    <citation type="journal article" date="2014" name="Am. J. Bot.">
        <title>Genome assembly and annotation for red clover (Trifolium pratense; Fabaceae).</title>
        <authorList>
            <person name="Istvanek J."/>
            <person name="Jaros M."/>
            <person name="Krenek A."/>
            <person name="Repkova J."/>
        </authorList>
    </citation>
    <scope>NUCLEOTIDE SEQUENCE [LARGE SCALE GENOMIC DNA]</scope>
    <source>
        <strain evidence="3">cv. Tatra</strain>
        <tissue evidence="2">Young leaves</tissue>
    </source>
</reference>
<evidence type="ECO:0000313" key="2">
    <source>
        <dbReference type="EMBL" id="PNX64853.1"/>
    </source>
</evidence>
<protein>
    <submittedName>
        <fullName evidence="2">Uncharacterized protein</fullName>
    </submittedName>
</protein>
<accession>A0A2K3KF18</accession>
<feature type="region of interest" description="Disordered" evidence="1">
    <location>
        <begin position="1"/>
        <end position="22"/>
    </location>
</feature>
<feature type="non-terminal residue" evidence="2">
    <location>
        <position position="1"/>
    </location>
</feature>
<name>A0A2K3KF18_TRIPR</name>
<feature type="compositionally biased region" description="Low complexity" evidence="1">
    <location>
        <begin position="1"/>
        <end position="18"/>
    </location>
</feature>
<comment type="caution">
    <text evidence="2">The sequence shown here is derived from an EMBL/GenBank/DDBJ whole genome shotgun (WGS) entry which is preliminary data.</text>
</comment>
<evidence type="ECO:0000256" key="1">
    <source>
        <dbReference type="SAM" id="MobiDB-lite"/>
    </source>
</evidence>
<reference evidence="2 3" key="2">
    <citation type="journal article" date="2017" name="Front. Plant Sci.">
        <title>Gene Classification and Mining of Molecular Markers Useful in Red Clover (Trifolium pratense) Breeding.</title>
        <authorList>
            <person name="Istvanek J."/>
            <person name="Dluhosova J."/>
            <person name="Dluhos P."/>
            <person name="Patkova L."/>
            <person name="Nedelnik J."/>
            <person name="Repkova J."/>
        </authorList>
    </citation>
    <scope>NUCLEOTIDE SEQUENCE [LARGE SCALE GENOMIC DNA]</scope>
    <source>
        <strain evidence="3">cv. Tatra</strain>
        <tissue evidence="2">Young leaves</tissue>
    </source>
</reference>
<sequence>NSAAQPAAQPAPQPAAQALSAAHRVSAPPDVAETLHVLYYA</sequence>
<dbReference type="EMBL" id="ASHM01171301">
    <property type="protein sequence ID" value="PNX64853.1"/>
    <property type="molecule type" value="Genomic_DNA"/>
</dbReference>
<organism evidence="2 3">
    <name type="scientific">Trifolium pratense</name>
    <name type="common">Red clover</name>
    <dbReference type="NCBI Taxonomy" id="57577"/>
    <lineage>
        <taxon>Eukaryota</taxon>
        <taxon>Viridiplantae</taxon>
        <taxon>Streptophyta</taxon>
        <taxon>Embryophyta</taxon>
        <taxon>Tracheophyta</taxon>
        <taxon>Spermatophyta</taxon>
        <taxon>Magnoliopsida</taxon>
        <taxon>eudicotyledons</taxon>
        <taxon>Gunneridae</taxon>
        <taxon>Pentapetalae</taxon>
        <taxon>rosids</taxon>
        <taxon>fabids</taxon>
        <taxon>Fabales</taxon>
        <taxon>Fabaceae</taxon>
        <taxon>Papilionoideae</taxon>
        <taxon>50 kb inversion clade</taxon>
        <taxon>NPAAA clade</taxon>
        <taxon>Hologalegina</taxon>
        <taxon>IRL clade</taxon>
        <taxon>Trifolieae</taxon>
        <taxon>Trifolium</taxon>
    </lineage>
</organism>